<accession>A0A0W0YXY2</accession>
<dbReference type="PATRIC" id="fig|452.5.peg.2560"/>
<dbReference type="RefSeq" id="WP_058484226.1">
    <property type="nucleotide sequence ID" value="NZ_CAAAII010000001.1"/>
</dbReference>
<dbReference type="OrthoDB" id="5654168at2"/>
<comment type="caution">
    <text evidence="2">The sequence shown here is derived from an EMBL/GenBank/DDBJ whole genome shotgun (WGS) entry which is preliminary data.</text>
</comment>
<protein>
    <recommendedName>
        <fullName evidence="4">Tetratricopeptide repeat protein</fullName>
    </recommendedName>
</protein>
<dbReference type="STRING" id="452.Lspi_2321"/>
<organism evidence="2 3">
    <name type="scientific">Legionella spiritensis</name>
    <dbReference type="NCBI Taxonomy" id="452"/>
    <lineage>
        <taxon>Bacteria</taxon>
        <taxon>Pseudomonadati</taxon>
        <taxon>Pseudomonadota</taxon>
        <taxon>Gammaproteobacteria</taxon>
        <taxon>Legionellales</taxon>
        <taxon>Legionellaceae</taxon>
        <taxon>Legionella</taxon>
    </lineage>
</organism>
<keyword evidence="1" id="KW-0812">Transmembrane</keyword>
<evidence type="ECO:0008006" key="4">
    <source>
        <dbReference type="Google" id="ProtNLM"/>
    </source>
</evidence>
<gene>
    <name evidence="2" type="ORF">Lspi_2321</name>
</gene>
<name>A0A0W0YXY2_LEGSP</name>
<feature type="transmembrane region" description="Helical" evidence="1">
    <location>
        <begin position="21"/>
        <end position="41"/>
    </location>
</feature>
<dbReference type="Proteomes" id="UP000054877">
    <property type="component" value="Unassembled WGS sequence"/>
</dbReference>
<keyword evidence="1" id="KW-1133">Transmembrane helix</keyword>
<sequence length="284" mass="33170">MEHLRYIVPDELHIKHEKRLMSYWLLASFFLLVSGCLVYLFPGQSLILTLTHQEYISEVDVGYSILLLNRDGGTPITFREIKRHPSVIIKQLEDDLIDPDLNHLWAQYIILKMIAYAPEVDKKLKRQANRVLLDYLKTFQKKQTTFNQDIVLVRDALAINNAGMALYFYERALAKNPEQDVYFYAHVGETALWAQQCIKSAHYYFIAQDKAATINDKRYFYILAVKILFECEKYDLALSAIDKHIDGLIDDELTYQLLTDMAIRANKPEKAQDFLLKLLQLKEK</sequence>
<keyword evidence="3" id="KW-1185">Reference proteome</keyword>
<evidence type="ECO:0000256" key="1">
    <source>
        <dbReference type="SAM" id="Phobius"/>
    </source>
</evidence>
<evidence type="ECO:0000313" key="2">
    <source>
        <dbReference type="EMBL" id="KTD61691.1"/>
    </source>
</evidence>
<dbReference type="AlphaFoldDB" id="A0A0W0YXY2"/>
<reference evidence="2 3" key="1">
    <citation type="submission" date="2015-11" db="EMBL/GenBank/DDBJ databases">
        <title>Genomic analysis of 38 Legionella species identifies large and diverse effector repertoires.</title>
        <authorList>
            <person name="Burstein D."/>
            <person name="Amaro F."/>
            <person name="Zusman T."/>
            <person name="Lifshitz Z."/>
            <person name="Cohen O."/>
            <person name="Gilbert J.A."/>
            <person name="Pupko T."/>
            <person name="Shuman H.A."/>
            <person name="Segal G."/>
        </authorList>
    </citation>
    <scope>NUCLEOTIDE SEQUENCE [LARGE SCALE GENOMIC DNA]</scope>
    <source>
        <strain evidence="2 3">Mt.St.Helens-9</strain>
    </source>
</reference>
<proteinExistence type="predicted"/>
<evidence type="ECO:0000313" key="3">
    <source>
        <dbReference type="Proteomes" id="UP000054877"/>
    </source>
</evidence>
<dbReference type="EMBL" id="LNYX01000031">
    <property type="protein sequence ID" value="KTD61691.1"/>
    <property type="molecule type" value="Genomic_DNA"/>
</dbReference>
<keyword evidence="1" id="KW-0472">Membrane</keyword>